<sequence>MDGASDGLQYTDKFFWHQRNIDLIGNGAFGKVHKGRNRETGEFVAIKTCDKFNDQQHDREIEILRQMDSPYVVRFVASETISCTNEPQQQKVLVMELADGSVRDELKRLENMFGLPYRILLQLIDHLEKGLSYLNSLKIAHRDVKPENVLIFNKSGGLTFKLCDFGGSRLLTDNFQPLHSICGTPGYLNEYSTANLARKTTALSYTKDECDLWSVGCTLFECATGVLPFVPLKGPADTVGMYNMMTNRPSDAIFGRANDTGQFLWQKDFPNGRCLYPKSFRRILCEFIRHLFDRREATRLTFTKFSEMCKELLNLKRIRVFKMNMMCLEEYFDTSTADHFERSYFDVYAKTDMPAHDVICLLTLPAGSAVMFKAPPVPTSVVDRSSHIIIMGLRNNESYVLPMKLPELIVQSPFPQCNRDPTLHEMKLVAADTLSVERQTYELQDAIPDIIQILHVVRVKLLRETQILTHDYDYANRLAKQLRLLSKAIALNKETTEERQAVENNAQSVVRELNFIGESVKWMCDMLQQIGTHFAAVESKHIAREPSLKAELEAVVKLRTCSPCNRAPENILLMETDRKYLFNSYEKAIKNYDVKLKQLHGLFMKPLEMITRDMFDLSHKLFKTKRQLDETLQLISITEQTNECRLEAAEITKNSNSTVSKSVLNPELSSLYDFFFKY</sequence>
<evidence type="ECO:0000313" key="13">
    <source>
        <dbReference type="Proteomes" id="UP000887581"/>
    </source>
</evidence>
<evidence type="ECO:0000256" key="10">
    <source>
        <dbReference type="PROSITE-ProRule" id="PRU10141"/>
    </source>
</evidence>
<reference evidence="14" key="1">
    <citation type="submission" date="2022-11" db="UniProtKB">
        <authorList>
            <consortium name="WormBaseParasite"/>
        </authorList>
    </citation>
    <scope>IDENTIFICATION</scope>
</reference>
<evidence type="ECO:0000313" key="14">
    <source>
        <dbReference type="WBParaSite" id="sdigi.contig56.g3138.t1"/>
    </source>
</evidence>
<dbReference type="WBParaSite" id="sdigi.contig56.g3138.t1">
    <property type="protein sequence ID" value="sdigi.contig56.g3138.t1"/>
    <property type="gene ID" value="sdigi.contig56.g3138"/>
</dbReference>
<evidence type="ECO:0000256" key="3">
    <source>
        <dbReference type="ARBA" id="ARBA00022490"/>
    </source>
</evidence>
<evidence type="ECO:0000256" key="4">
    <source>
        <dbReference type="ARBA" id="ARBA00022527"/>
    </source>
</evidence>
<dbReference type="InterPro" id="IPR008271">
    <property type="entry name" value="Ser/Thr_kinase_AS"/>
</dbReference>
<name>A0A915Q4F5_9BILA</name>
<dbReference type="Proteomes" id="UP000887581">
    <property type="component" value="Unplaced"/>
</dbReference>
<keyword evidence="8 10" id="KW-0067">ATP-binding</keyword>
<evidence type="ECO:0000256" key="1">
    <source>
        <dbReference type="ARBA" id="ARBA00004496"/>
    </source>
</evidence>
<keyword evidence="6 10" id="KW-0547">Nucleotide-binding</keyword>
<keyword evidence="5" id="KW-0808">Transferase</keyword>
<keyword evidence="4" id="KW-0723">Serine/threonine-protein kinase</keyword>
<comment type="subcellular location">
    <subcellularLocation>
        <location evidence="1">Cytoplasm</location>
    </subcellularLocation>
</comment>
<evidence type="ECO:0000256" key="9">
    <source>
        <dbReference type="ARBA" id="ARBA00048789"/>
    </source>
</evidence>
<dbReference type="PROSITE" id="PS50011">
    <property type="entry name" value="PROTEIN_KINASE_DOM"/>
    <property type="match status" value="1"/>
</dbReference>
<comment type="catalytic activity">
    <reaction evidence="9">
        <text>L-seryl-[I-kappa-B protein] + ATP = O-phospho-L-seryl-[I-kappa-B protein] + ADP + H(+)</text>
        <dbReference type="Rhea" id="RHEA:19073"/>
        <dbReference type="Rhea" id="RHEA-COMP:13698"/>
        <dbReference type="Rhea" id="RHEA-COMP:13699"/>
        <dbReference type="ChEBI" id="CHEBI:15378"/>
        <dbReference type="ChEBI" id="CHEBI:29999"/>
        <dbReference type="ChEBI" id="CHEBI:30616"/>
        <dbReference type="ChEBI" id="CHEBI:83421"/>
        <dbReference type="ChEBI" id="CHEBI:456216"/>
        <dbReference type="EC" id="2.7.11.10"/>
    </reaction>
</comment>
<accession>A0A915Q4F5</accession>
<dbReference type="InterPro" id="IPR011009">
    <property type="entry name" value="Kinase-like_dom_sf"/>
</dbReference>
<protein>
    <recommendedName>
        <fullName evidence="2">IkappaB kinase</fullName>
        <ecNumber evidence="2">2.7.11.10</ecNumber>
    </recommendedName>
</protein>
<dbReference type="Pfam" id="PF00069">
    <property type="entry name" value="Pkinase"/>
    <property type="match status" value="1"/>
</dbReference>
<evidence type="ECO:0000256" key="2">
    <source>
        <dbReference type="ARBA" id="ARBA00012442"/>
    </source>
</evidence>
<dbReference type="Gene3D" id="3.30.200.20">
    <property type="entry name" value="Phosphorylase Kinase, domain 1"/>
    <property type="match status" value="1"/>
</dbReference>
<dbReference type="SMART" id="SM00220">
    <property type="entry name" value="S_TKc"/>
    <property type="match status" value="1"/>
</dbReference>
<feature type="domain" description="Protein kinase" evidence="12">
    <location>
        <begin position="18"/>
        <end position="313"/>
    </location>
</feature>
<dbReference type="EC" id="2.7.11.10" evidence="2"/>
<dbReference type="InterPro" id="IPR051180">
    <property type="entry name" value="IKK"/>
</dbReference>
<dbReference type="SUPFAM" id="SSF56112">
    <property type="entry name" value="Protein kinase-like (PK-like)"/>
    <property type="match status" value="1"/>
</dbReference>
<keyword evidence="7" id="KW-0418">Kinase</keyword>
<dbReference type="GO" id="GO:0005524">
    <property type="term" value="F:ATP binding"/>
    <property type="evidence" value="ECO:0007669"/>
    <property type="project" value="UniProtKB-UniRule"/>
</dbReference>
<keyword evidence="3" id="KW-0963">Cytoplasm</keyword>
<feature type="coiled-coil region" evidence="11">
    <location>
        <begin position="485"/>
        <end position="512"/>
    </location>
</feature>
<evidence type="ECO:0000259" key="12">
    <source>
        <dbReference type="PROSITE" id="PS50011"/>
    </source>
</evidence>
<evidence type="ECO:0000256" key="7">
    <source>
        <dbReference type="ARBA" id="ARBA00022777"/>
    </source>
</evidence>
<proteinExistence type="predicted"/>
<dbReference type="GO" id="GO:0008384">
    <property type="term" value="F:IkappaB kinase activity"/>
    <property type="evidence" value="ECO:0007669"/>
    <property type="project" value="UniProtKB-EC"/>
</dbReference>
<dbReference type="Gene3D" id="1.10.510.10">
    <property type="entry name" value="Transferase(Phosphotransferase) domain 1"/>
    <property type="match status" value="1"/>
</dbReference>
<dbReference type="PANTHER" id="PTHR22969:SF15">
    <property type="entry name" value="FI05319P"/>
    <property type="match status" value="1"/>
</dbReference>
<dbReference type="GO" id="GO:0005737">
    <property type="term" value="C:cytoplasm"/>
    <property type="evidence" value="ECO:0007669"/>
    <property type="project" value="UniProtKB-SubCell"/>
</dbReference>
<feature type="binding site" evidence="10">
    <location>
        <position position="47"/>
    </location>
    <ligand>
        <name>ATP</name>
        <dbReference type="ChEBI" id="CHEBI:30616"/>
    </ligand>
</feature>
<evidence type="ECO:0000256" key="6">
    <source>
        <dbReference type="ARBA" id="ARBA00022741"/>
    </source>
</evidence>
<keyword evidence="11" id="KW-0175">Coiled coil</keyword>
<dbReference type="PANTHER" id="PTHR22969">
    <property type="entry name" value="IKB KINASE"/>
    <property type="match status" value="1"/>
</dbReference>
<dbReference type="InterPro" id="IPR017441">
    <property type="entry name" value="Protein_kinase_ATP_BS"/>
</dbReference>
<dbReference type="PROSITE" id="PS00108">
    <property type="entry name" value="PROTEIN_KINASE_ST"/>
    <property type="match status" value="1"/>
</dbReference>
<organism evidence="13 14">
    <name type="scientific">Setaria digitata</name>
    <dbReference type="NCBI Taxonomy" id="48799"/>
    <lineage>
        <taxon>Eukaryota</taxon>
        <taxon>Metazoa</taxon>
        <taxon>Ecdysozoa</taxon>
        <taxon>Nematoda</taxon>
        <taxon>Chromadorea</taxon>
        <taxon>Rhabditida</taxon>
        <taxon>Spirurina</taxon>
        <taxon>Spiruromorpha</taxon>
        <taxon>Filarioidea</taxon>
        <taxon>Setariidae</taxon>
        <taxon>Setaria</taxon>
    </lineage>
</organism>
<evidence type="ECO:0000256" key="11">
    <source>
        <dbReference type="SAM" id="Coils"/>
    </source>
</evidence>
<dbReference type="AlphaFoldDB" id="A0A915Q4F5"/>
<dbReference type="PROSITE" id="PS00107">
    <property type="entry name" value="PROTEIN_KINASE_ATP"/>
    <property type="match status" value="1"/>
</dbReference>
<evidence type="ECO:0000256" key="8">
    <source>
        <dbReference type="ARBA" id="ARBA00022840"/>
    </source>
</evidence>
<dbReference type="InterPro" id="IPR000719">
    <property type="entry name" value="Prot_kinase_dom"/>
</dbReference>
<keyword evidence="13" id="KW-1185">Reference proteome</keyword>
<evidence type="ECO:0000256" key="5">
    <source>
        <dbReference type="ARBA" id="ARBA00022679"/>
    </source>
</evidence>